<accession>A0A642VAP3</accession>
<protein>
    <submittedName>
        <fullName evidence="2">Uncharacterized protein</fullName>
    </submittedName>
</protein>
<reference evidence="2" key="1">
    <citation type="journal article" date="2019" name="G3 (Bethesda)">
        <title>Genome Assemblies of Two Rare Opportunistic Yeast Pathogens: Diutina rugosa (syn. Candida rugosa) and Trichomonascus ciferrii (syn. Candida ciferrii).</title>
        <authorList>
            <person name="Mixao V."/>
            <person name="Saus E."/>
            <person name="Hansen A.P."/>
            <person name="Lass-Florl C."/>
            <person name="Gabaldon T."/>
        </authorList>
    </citation>
    <scope>NUCLEOTIDE SEQUENCE</scope>
    <source>
        <strain evidence="2">CBS 4856</strain>
    </source>
</reference>
<dbReference type="Proteomes" id="UP000761534">
    <property type="component" value="Unassembled WGS sequence"/>
</dbReference>
<evidence type="ECO:0000256" key="1">
    <source>
        <dbReference type="SAM" id="MobiDB-lite"/>
    </source>
</evidence>
<keyword evidence="3" id="KW-1185">Reference proteome</keyword>
<proteinExistence type="predicted"/>
<gene>
    <name evidence="2" type="ORF">TRICI_001067</name>
</gene>
<dbReference type="InterPro" id="IPR013239">
    <property type="entry name" value="RNA_polI_Rpa14"/>
</dbReference>
<evidence type="ECO:0000313" key="3">
    <source>
        <dbReference type="Proteomes" id="UP000761534"/>
    </source>
</evidence>
<sequence length="128" mass="14632">MSMFRRKQEQPASVKVVDTAPLHDMEAEVALSSYLETLEGYDSVSNQLKRIQRDLRGLPPLLRNSTTGEKQETDVEDTPMAEPPAEELTNTGITKEERKRLKKERRKEEKKAKASKKKDSDDDDEANE</sequence>
<organism evidence="2 3">
    <name type="scientific">Trichomonascus ciferrii</name>
    <dbReference type="NCBI Taxonomy" id="44093"/>
    <lineage>
        <taxon>Eukaryota</taxon>
        <taxon>Fungi</taxon>
        <taxon>Dikarya</taxon>
        <taxon>Ascomycota</taxon>
        <taxon>Saccharomycotina</taxon>
        <taxon>Dipodascomycetes</taxon>
        <taxon>Dipodascales</taxon>
        <taxon>Trichomonascaceae</taxon>
        <taxon>Trichomonascus</taxon>
        <taxon>Trichomonascus ciferrii complex</taxon>
    </lineage>
</organism>
<name>A0A642VAP3_9ASCO</name>
<dbReference type="Pfam" id="PF08203">
    <property type="entry name" value="RNA_polI_A14"/>
    <property type="match status" value="1"/>
</dbReference>
<dbReference type="EMBL" id="SWFS01000082">
    <property type="protein sequence ID" value="KAA8916769.1"/>
    <property type="molecule type" value="Genomic_DNA"/>
</dbReference>
<feature type="compositionally biased region" description="Basic and acidic residues" evidence="1">
    <location>
        <begin position="106"/>
        <end position="120"/>
    </location>
</feature>
<dbReference type="OrthoDB" id="4093689at2759"/>
<dbReference type="VEuPathDB" id="FungiDB:TRICI_001067"/>
<dbReference type="AlphaFoldDB" id="A0A642VAP3"/>
<dbReference type="Gene3D" id="6.10.250.3390">
    <property type="match status" value="1"/>
</dbReference>
<comment type="caution">
    <text evidence="2">The sequence shown here is derived from an EMBL/GenBank/DDBJ whole genome shotgun (WGS) entry which is preliminary data.</text>
</comment>
<evidence type="ECO:0000313" key="2">
    <source>
        <dbReference type="EMBL" id="KAA8916769.1"/>
    </source>
</evidence>
<feature type="region of interest" description="Disordered" evidence="1">
    <location>
        <begin position="54"/>
        <end position="128"/>
    </location>
</feature>